<feature type="chain" id="PRO_5008370993" evidence="1">
    <location>
        <begin position="20"/>
        <end position="52"/>
    </location>
</feature>
<reference evidence="2" key="1">
    <citation type="submission" date="2016-05" db="EMBL/GenBank/DDBJ databases">
        <authorList>
            <person name="Lavstsen T."/>
            <person name="Jespersen J.S."/>
        </authorList>
    </citation>
    <scope>NUCLEOTIDE SEQUENCE</scope>
    <source>
        <tissue evidence="2">Brain</tissue>
    </source>
</reference>
<reference evidence="2" key="2">
    <citation type="submission" date="2016-06" db="EMBL/GenBank/DDBJ databases">
        <title>The genome of a short-lived fish provides insights into sex chromosome evolution and the genetic control of aging.</title>
        <authorList>
            <person name="Reichwald K."/>
            <person name="Felder M."/>
            <person name="Petzold A."/>
            <person name="Koch P."/>
            <person name="Groth M."/>
            <person name="Platzer M."/>
        </authorList>
    </citation>
    <scope>NUCLEOTIDE SEQUENCE</scope>
    <source>
        <tissue evidence="2">Brain</tissue>
    </source>
</reference>
<protein>
    <submittedName>
        <fullName evidence="2">Uncharacterized protein</fullName>
    </submittedName>
</protein>
<dbReference type="AlphaFoldDB" id="A0A1A8H3K5"/>
<evidence type="ECO:0000313" key="2">
    <source>
        <dbReference type="EMBL" id="SBQ77834.1"/>
    </source>
</evidence>
<keyword evidence="1" id="KW-0732">Signal</keyword>
<evidence type="ECO:0000256" key="1">
    <source>
        <dbReference type="SAM" id="SignalP"/>
    </source>
</evidence>
<accession>A0A1A8H3K5</accession>
<organism evidence="2">
    <name type="scientific">Nothobranchius korthausae</name>
    <dbReference type="NCBI Taxonomy" id="1143690"/>
    <lineage>
        <taxon>Eukaryota</taxon>
        <taxon>Metazoa</taxon>
        <taxon>Chordata</taxon>
        <taxon>Craniata</taxon>
        <taxon>Vertebrata</taxon>
        <taxon>Euteleostomi</taxon>
        <taxon>Actinopterygii</taxon>
        <taxon>Neopterygii</taxon>
        <taxon>Teleostei</taxon>
        <taxon>Neoteleostei</taxon>
        <taxon>Acanthomorphata</taxon>
        <taxon>Ovalentaria</taxon>
        <taxon>Atherinomorphae</taxon>
        <taxon>Cyprinodontiformes</taxon>
        <taxon>Nothobranchiidae</taxon>
        <taxon>Nothobranchius</taxon>
    </lineage>
</organism>
<feature type="signal peptide" evidence="1">
    <location>
        <begin position="1"/>
        <end position="19"/>
    </location>
</feature>
<dbReference type="EMBL" id="HAEC01009618">
    <property type="protein sequence ID" value="SBQ77834.1"/>
    <property type="molecule type" value="Transcribed_RNA"/>
</dbReference>
<sequence length="52" mass="6057">THTHTHLLTLCVCFYFCSETNSPHTVQSLFFKASIKSTVLTYFNKFPLRCRS</sequence>
<proteinExistence type="predicted"/>
<gene>
    <name evidence="2" type="primary">CU694385.1</name>
</gene>
<name>A0A1A8H3K5_9TELE</name>
<feature type="non-terminal residue" evidence="2">
    <location>
        <position position="1"/>
    </location>
</feature>